<evidence type="ECO:0000313" key="2">
    <source>
        <dbReference type="Proteomes" id="UP000499080"/>
    </source>
</evidence>
<comment type="caution">
    <text evidence="1">The sequence shown here is derived from an EMBL/GenBank/DDBJ whole genome shotgun (WGS) entry which is preliminary data.</text>
</comment>
<accession>A0A4Y2EAK9</accession>
<evidence type="ECO:0000313" key="1">
    <source>
        <dbReference type="EMBL" id="GBM26112.1"/>
    </source>
</evidence>
<reference evidence="1 2" key="1">
    <citation type="journal article" date="2019" name="Sci. Rep.">
        <title>Orb-weaving spider Araneus ventricosus genome elucidates the spidroin gene catalogue.</title>
        <authorList>
            <person name="Kono N."/>
            <person name="Nakamura H."/>
            <person name="Ohtoshi R."/>
            <person name="Moran D.A.P."/>
            <person name="Shinohara A."/>
            <person name="Yoshida Y."/>
            <person name="Fujiwara M."/>
            <person name="Mori M."/>
            <person name="Tomita M."/>
            <person name="Arakawa K."/>
        </authorList>
    </citation>
    <scope>NUCLEOTIDE SEQUENCE [LARGE SCALE GENOMIC DNA]</scope>
</reference>
<dbReference type="AlphaFoldDB" id="A0A4Y2EAK9"/>
<sequence length="133" mass="15542">MKNSTPFELDSPSTNSIKIFTILTPYPKPVKMKSKLLPLSCSQDNMEKMVIHTHIYTPIYKLLNKGWFWVLGVMIGEDLQKISGKRVMRTIAIDRVPIRNLPNRVPLRNLPNRVPLRNLPKIEWKIHLIWLLC</sequence>
<protein>
    <submittedName>
        <fullName evidence="1">Uncharacterized protein</fullName>
    </submittedName>
</protein>
<dbReference type="Proteomes" id="UP000499080">
    <property type="component" value="Unassembled WGS sequence"/>
</dbReference>
<name>A0A4Y2EAK9_ARAVE</name>
<gene>
    <name evidence="1" type="ORF">AVEN_87267_1</name>
</gene>
<organism evidence="1 2">
    <name type="scientific">Araneus ventricosus</name>
    <name type="common">Orbweaver spider</name>
    <name type="synonym">Epeira ventricosa</name>
    <dbReference type="NCBI Taxonomy" id="182803"/>
    <lineage>
        <taxon>Eukaryota</taxon>
        <taxon>Metazoa</taxon>
        <taxon>Ecdysozoa</taxon>
        <taxon>Arthropoda</taxon>
        <taxon>Chelicerata</taxon>
        <taxon>Arachnida</taxon>
        <taxon>Araneae</taxon>
        <taxon>Araneomorphae</taxon>
        <taxon>Entelegynae</taxon>
        <taxon>Araneoidea</taxon>
        <taxon>Araneidae</taxon>
        <taxon>Araneus</taxon>
    </lineage>
</organism>
<keyword evidence="2" id="KW-1185">Reference proteome</keyword>
<dbReference type="EMBL" id="BGPR01000554">
    <property type="protein sequence ID" value="GBM26112.1"/>
    <property type="molecule type" value="Genomic_DNA"/>
</dbReference>
<proteinExistence type="predicted"/>